<organism evidence="1 2">
    <name type="scientific">Brachionus plicatilis</name>
    <name type="common">Marine rotifer</name>
    <name type="synonym">Brachionus muelleri</name>
    <dbReference type="NCBI Taxonomy" id="10195"/>
    <lineage>
        <taxon>Eukaryota</taxon>
        <taxon>Metazoa</taxon>
        <taxon>Spiralia</taxon>
        <taxon>Gnathifera</taxon>
        <taxon>Rotifera</taxon>
        <taxon>Eurotatoria</taxon>
        <taxon>Monogononta</taxon>
        <taxon>Pseudotrocha</taxon>
        <taxon>Ploima</taxon>
        <taxon>Brachionidae</taxon>
        <taxon>Brachionus</taxon>
    </lineage>
</organism>
<comment type="caution">
    <text evidence="1">The sequence shown here is derived from an EMBL/GenBank/DDBJ whole genome shotgun (WGS) entry which is preliminary data.</text>
</comment>
<sequence length="59" mass="6821">MIKSEKSLSKEEKSGDNDLYMEFFVSNNDFDFFPKSLKIEKFIKLISLEISIAIGENLV</sequence>
<reference evidence="1 2" key="1">
    <citation type="journal article" date="2018" name="Sci. Rep.">
        <title>Genomic signatures of local adaptation to the degree of environmental predictability in rotifers.</title>
        <authorList>
            <person name="Franch-Gras L."/>
            <person name="Hahn C."/>
            <person name="Garcia-Roger E.M."/>
            <person name="Carmona M.J."/>
            <person name="Serra M."/>
            <person name="Gomez A."/>
        </authorList>
    </citation>
    <scope>NUCLEOTIDE SEQUENCE [LARGE SCALE GENOMIC DNA]</scope>
    <source>
        <strain evidence="1">HYR1</strain>
    </source>
</reference>
<evidence type="ECO:0000313" key="1">
    <source>
        <dbReference type="EMBL" id="RNA13133.1"/>
    </source>
</evidence>
<gene>
    <name evidence="1" type="ORF">BpHYR1_044081</name>
</gene>
<protein>
    <submittedName>
        <fullName evidence="1">Uncharacterized protein</fullName>
    </submittedName>
</protein>
<dbReference type="Proteomes" id="UP000276133">
    <property type="component" value="Unassembled WGS sequence"/>
</dbReference>
<evidence type="ECO:0000313" key="2">
    <source>
        <dbReference type="Proteomes" id="UP000276133"/>
    </source>
</evidence>
<accession>A0A3M7QPC9</accession>
<proteinExistence type="predicted"/>
<dbReference type="AlphaFoldDB" id="A0A3M7QPC9"/>
<dbReference type="EMBL" id="REGN01005499">
    <property type="protein sequence ID" value="RNA13133.1"/>
    <property type="molecule type" value="Genomic_DNA"/>
</dbReference>
<name>A0A3M7QPC9_BRAPC</name>
<keyword evidence="2" id="KW-1185">Reference proteome</keyword>